<dbReference type="InterPro" id="IPR036086">
    <property type="entry name" value="ParB/Sulfiredoxin_sf"/>
</dbReference>
<dbReference type="RefSeq" id="WP_109742268.1">
    <property type="nucleotide sequence ID" value="NZ_QGGO01000006.1"/>
</dbReference>
<accession>A0A316EBW6</accession>
<dbReference type="AlphaFoldDB" id="A0A316EBW6"/>
<comment type="caution">
    <text evidence="1">The sequence shown here is derived from an EMBL/GenBank/DDBJ whole genome shotgun (WGS) entry which is preliminary data.</text>
</comment>
<dbReference type="EMBL" id="QGGO01000006">
    <property type="protein sequence ID" value="PWK27617.1"/>
    <property type="molecule type" value="Genomic_DNA"/>
</dbReference>
<reference evidence="1 2" key="1">
    <citation type="submission" date="2018-05" db="EMBL/GenBank/DDBJ databases">
        <title>Genomic Encyclopedia of Archaeal and Bacterial Type Strains, Phase II (KMG-II): from individual species to whole genera.</title>
        <authorList>
            <person name="Goeker M."/>
        </authorList>
    </citation>
    <scope>NUCLEOTIDE SEQUENCE [LARGE SCALE GENOMIC DNA]</scope>
    <source>
        <strain evidence="1 2">DSM 22214</strain>
    </source>
</reference>
<dbReference type="OrthoDB" id="5944985at2"/>
<keyword evidence="2" id="KW-1185">Reference proteome</keyword>
<dbReference type="SUPFAM" id="SSF110849">
    <property type="entry name" value="ParB/Sulfiredoxin"/>
    <property type="match status" value="1"/>
</dbReference>
<dbReference type="Proteomes" id="UP000245489">
    <property type="component" value="Unassembled WGS sequence"/>
</dbReference>
<name>A0A316EBW6_9BACT</name>
<organism evidence="1 2">
    <name type="scientific">Arcicella aurantiaca</name>
    <dbReference type="NCBI Taxonomy" id="591202"/>
    <lineage>
        <taxon>Bacteria</taxon>
        <taxon>Pseudomonadati</taxon>
        <taxon>Bacteroidota</taxon>
        <taxon>Cytophagia</taxon>
        <taxon>Cytophagales</taxon>
        <taxon>Flectobacillaceae</taxon>
        <taxon>Arcicella</taxon>
    </lineage>
</organism>
<evidence type="ECO:0000313" key="1">
    <source>
        <dbReference type="EMBL" id="PWK27617.1"/>
    </source>
</evidence>
<sequence>MKGIDFKKQLAVNTANTLKNNKLISSENVKNNLTILPELKSFIPPLNDDEYRSLEESIILSGCRTPILVWDTTKGIVYNDAENPNEPVFILFDGHHRYEICKRNNVDFQIDLMTFQSIEEVKNFMIDFQIGRRNMTSEQISYFRGLKYQRLKTGQGGIRTGKSIEESGLENTAQKLAEEFNVSPATIKRDAVFAEGLEKMSPALKAQVLTGKTKVDKKAIQKLAKSSTESPITSIEELYQLTDGIRESKKVESSDLARKFRESIKNADDSELTISVKGSFLVKNELESIWKILRNLPEETIIDNNFSDTISVFEATKFGIIGGE</sequence>
<protein>
    <recommendedName>
        <fullName evidence="3">ParB-like nuclease family protein</fullName>
    </recommendedName>
</protein>
<proteinExistence type="predicted"/>
<evidence type="ECO:0000313" key="2">
    <source>
        <dbReference type="Proteomes" id="UP000245489"/>
    </source>
</evidence>
<evidence type="ECO:0008006" key="3">
    <source>
        <dbReference type="Google" id="ProtNLM"/>
    </source>
</evidence>
<gene>
    <name evidence="1" type="ORF">LV89_01508</name>
</gene>